<feature type="domain" description="Peptidase M50" evidence="13">
    <location>
        <begin position="117"/>
        <end position="170"/>
    </location>
</feature>
<evidence type="ECO:0000256" key="8">
    <source>
        <dbReference type="ARBA" id="ARBA00022833"/>
    </source>
</evidence>
<gene>
    <name evidence="14" type="ORF">SAMN05660649_02631</name>
</gene>
<dbReference type="GO" id="GO:0008237">
    <property type="term" value="F:metallopeptidase activity"/>
    <property type="evidence" value="ECO:0007669"/>
    <property type="project" value="UniProtKB-KW"/>
</dbReference>
<evidence type="ECO:0000256" key="6">
    <source>
        <dbReference type="ARBA" id="ARBA00022723"/>
    </source>
</evidence>
<evidence type="ECO:0000256" key="5">
    <source>
        <dbReference type="ARBA" id="ARBA00022692"/>
    </source>
</evidence>
<dbReference type="AlphaFoldDB" id="A0A1I2UPD0"/>
<keyword evidence="10" id="KW-0482">Metalloprotease</keyword>
<evidence type="ECO:0000256" key="9">
    <source>
        <dbReference type="ARBA" id="ARBA00022989"/>
    </source>
</evidence>
<organism evidence="14 15">
    <name type="scientific">Desulfotruncus arcticus DSM 17038</name>
    <dbReference type="NCBI Taxonomy" id="1121424"/>
    <lineage>
        <taxon>Bacteria</taxon>
        <taxon>Bacillati</taxon>
        <taxon>Bacillota</taxon>
        <taxon>Clostridia</taxon>
        <taxon>Eubacteriales</taxon>
        <taxon>Desulfallaceae</taxon>
        <taxon>Desulfotruncus</taxon>
    </lineage>
</organism>
<feature type="transmembrane region" description="Helical" evidence="12">
    <location>
        <begin position="16"/>
        <end position="42"/>
    </location>
</feature>
<sequence>MRIGRLFGIELYVNPFFLALLALFFVAGVLGRGLVAFGVVLIHEMAHALTARRLGVELNEVELLPFGGVARAGSELAVDPVREAYVAAAGPASNFAMFALGVALKNYGLWHTDLGPFFLQCNLMVALVNLLPALPLDGGRIYRSFLAGKIGIREATYRAAGAGQFIGLAITVAGIIGMWRGYCGVDIPVTALFILYASTRERRAAPFLFMQLIRHKQEELAREGFLPAAHLVAVESMPLGKLMGPFVPRSFYLITVLDNHYRYRGMVTETAIISALLDKGADTPVGALVEGK</sequence>
<keyword evidence="4" id="KW-0645">Protease</keyword>
<evidence type="ECO:0000313" key="14">
    <source>
        <dbReference type="EMBL" id="SFG76661.1"/>
    </source>
</evidence>
<keyword evidence="7" id="KW-0378">Hydrolase</keyword>
<dbReference type="CDD" id="cd06161">
    <property type="entry name" value="S2P-M50_SpoIVFB"/>
    <property type="match status" value="1"/>
</dbReference>
<evidence type="ECO:0000256" key="12">
    <source>
        <dbReference type="SAM" id="Phobius"/>
    </source>
</evidence>
<dbReference type="PANTHER" id="PTHR39188:SF3">
    <property type="entry name" value="STAGE IV SPORULATION PROTEIN FB"/>
    <property type="match status" value="1"/>
</dbReference>
<comment type="subcellular location">
    <subcellularLocation>
        <location evidence="2">Membrane</location>
        <topology evidence="2">Multi-pass membrane protein</topology>
    </subcellularLocation>
</comment>
<evidence type="ECO:0000313" key="15">
    <source>
        <dbReference type="Proteomes" id="UP000199337"/>
    </source>
</evidence>
<comment type="cofactor">
    <cofactor evidence="1">
        <name>Zn(2+)</name>
        <dbReference type="ChEBI" id="CHEBI:29105"/>
    </cofactor>
</comment>
<evidence type="ECO:0000256" key="7">
    <source>
        <dbReference type="ARBA" id="ARBA00022801"/>
    </source>
</evidence>
<feature type="domain" description="Peptidase M50" evidence="13">
    <location>
        <begin position="37"/>
        <end position="99"/>
    </location>
</feature>
<name>A0A1I2UPD0_9FIRM</name>
<evidence type="ECO:0000259" key="13">
    <source>
        <dbReference type="Pfam" id="PF02163"/>
    </source>
</evidence>
<proteinExistence type="inferred from homology"/>
<evidence type="ECO:0000256" key="11">
    <source>
        <dbReference type="ARBA" id="ARBA00023136"/>
    </source>
</evidence>
<dbReference type="Pfam" id="PF02163">
    <property type="entry name" value="Peptidase_M50"/>
    <property type="match status" value="2"/>
</dbReference>
<reference evidence="15" key="1">
    <citation type="submission" date="2016-10" db="EMBL/GenBank/DDBJ databases">
        <authorList>
            <person name="Varghese N."/>
            <person name="Submissions S."/>
        </authorList>
    </citation>
    <scope>NUCLEOTIDE SEQUENCE [LARGE SCALE GENOMIC DNA]</scope>
    <source>
        <strain evidence="15">DSM 17038</strain>
    </source>
</reference>
<evidence type="ECO:0000256" key="1">
    <source>
        <dbReference type="ARBA" id="ARBA00001947"/>
    </source>
</evidence>
<feature type="transmembrane region" description="Helical" evidence="12">
    <location>
        <begin position="116"/>
        <end position="136"/>
    </location>
</feature>
<keyword evidence="15" id="KW-1185">Reference proteome</keyword>
<dbReference type="GO" id="GO:0006508">
    <property type="term" value="P:proteolysis"/>
    <property type="evidence" value="ECO:0007669"/>
    <property type="project" value="UniProtKB-KW"/>
</dbReference>
<keyword evidence="6" id="KW-0479">Metal-binding</keyword>
<dbReference type="GO" id="GO:0046872">
    <property type="term" value="F:metal ion binding"/>
    <property type="evidence" value="ECO:0007669"/>
    <property type="project" value="UniProtKB-KW"/>
</dbReference>
<dbReference type="PANTHER" id="PTHR39188">
    <property type="entry name" value="MEMBRANE-ASSOCIATED ZINC METALLOPROTEASE M50B"/>
    <property type="match status" value="1"/>
</dbReference>
<dbReference type="Proteomes" id="UP000199337">
    <property type="component" value="Unassembled WGS sequence"/>
</dbReference>
<dbReference type="EMBL" id="FOOX01000009">
    <property type="protein sequence ID" value="SFG76661.1"/>
    <property type="molecule type" value="Genomic_DNA"/>
</dbReference>
<keyword evidence="9 12" id="KW-1133">Transmembrane helix</keyword>
<keyword evidence="5 12" id="KW-0812">Transmembrane</keyword>
<keyword evidence="11 12" id="KW-0472">Membrane</keyword>
<dbReference type="RefSeq" id="WP_092471838.1">
    <property type="nucleotide sequence ID" value="NZ_FOOX01000009.1"/>
</dbReference>
<dbReference type="OrthoDB" id="166377at2"/>
<accession>A0A1I2UPD0</accession>
<evidence type="ECO:0000256" key="4">
    <source>
        <dbReference type="ARBA" id="ARBA00022670"/>
    </source>
</evidence>
<protein>
    <submittedName>
        <fullName evidence="14">Stage IV sporulation protein FB</fullName>
    </submittedName>
</protein>
<keyword evidence="8" id="KW-0862">Zinc</keyword>
<dbReference type="GO" id="GO:0016020">
    <property type="term" value="C:membrane"/>
    <property type="evidence" value="ECO:0007669"/>
    <property type="project" value="UniProtKB-SubCell"/>
</dbReference>
<feature type="transmembrane region" description="Helical" evidence="12">
    <location>
        <begin position="157"/>
        <end position="179"/>
    </location>
</feature>
<dbReference type="InterPro" id="IPR008915">
    <property type="entry name" value="Peptidase_M50"/>
</dbReference>
<dbReference type="STRING" id="341036.SAMN05660649_02631"/>
<feature type="transmembrane region" description="Helical" evidence="12">
    <location>
        <begin position="84"/>
        <end position="104"/>
    </location>
</feature>
<evidence type="ECO:0000256" key="2">
    <source>
        <dbReference type="ARBA" id="ARBA00004141"/>
    </source>
</evidence>
<evidence type="ECO:0000256" key="10">
    <source>
        <dbReference type="ARBA" id="ARBA00023049"/>
    </source>
</evidence>
<comment type="similarity">
    <text evidence="3">Belongs to the peptidase M50B family.</text>
</comment>
<evidence type="ECO:0000256" key="3">
    <source>
        <dbReference type="ARBA" id="ARBA00007931"/>
    </source>
</evidence>